<organism evidence="2 3">
    <name type="scientific">Alkalihalobacterium chitinilyticum</name>
    <dbReference type="NCBI Taxonomy" id="2980103"/>
    <lineage>
        <taxon>Bacteria</taxon>
        <taxon>Bacillati</taxon>
        <taxon>Bacillota</taxon>
        <taxon>Bacilli</taxon>
        <taxon>Bacillales</taxon>
        <taxon>Bacillaceae</taxon>
        <taxon>Alkalihalobacterium</taxon>
    </lineage>
</organism>
<name>A0ABT5VHY4_9BACI</name>
<evidence type="ECO:0000313" key="2">
    <source>
        <dbReference type="EMBL" id="MDE5415061.1"/>
    </source>
</evidence>
<dbReference type="EMBL" id="JAOTPO010000013">
    <property type="protein sequence ID" value="MDE5415061.1"/>
    <property type="molecule type" value="Genomic_DNA"/>
</dbReference>
<gene>
    <name evidence="2" type="ORF">N7Z68_16990</name>
</gene>
<feature type="compositionally biased region" description="Basic and acidic residues" evidence="1">
    <location>
        <begin position="1"/>
        <end position="11"/>
    </location>
</feature>
<reference evidence="2" key="1">
    <citation type="submission" date="2024-05" db="EMBL/GenBank/DDBJ databases">
        <title>Alkalihalobacillus sp. strain MEB203 novel alkaliphilic bacterium from Lonar Lake, India.</title>
        <authorList>
            <person name="Joshi A."/>
            <person name="Thite S."/>
            <person name="Mengade P."/>
        </authorList>
    </citation>
    <scope>NUCLEOTIDE SEQUENCE</scope>
    <source>
        <strain evidence="2">MEB 203</strain>
    </source>
</reference>
<dbReference type="RefSeq" id="WP_275119669.1">
    <property type="nucleotide sequence ID" value="NZ_JAOTPO010000013.1"/>
</dbReference>
<protein>
    <recommendedName>
        <fullName evidence="4">YfhD family protein</fullName>
    </recommendedName>
</protein>
<sequence length="64" mass="7567">MKKRQNLKEIEEQQQVVQNQNQAEQFDNTDTEFSLDENVQDAIAKSHQYAAQKQQPTYQPNKPF</sequence>
<accession>A0ABT5VHY4</accession>
<dbReference type="Proteomes" id="UP001148125">
    <property type="component" value="Unassembled WGS sequence"/>
</dbReference>
<evidence type="ECO:0000256" key="1">
    <source>
        <dbReference type="SAM" id="MobiDB-lite"/>
    </source>
</evidence>
<keyword evidence="3" id="KW-1185">Reference proteome</keyword>
<feature type="compositionally biased region" description="Low complexity" evidence="1">
    <location>
        <begin position="13"/>
        <end position="25"/>
    </location>
</feature>
<comment type="caution">
    <text evidence="2">The sequence shown here is derived from an EMBL/GenBank/DDBJ whole genome shotgun (WGS) entry which is preliminary data.</text>
</comment>
<feature type="region of interest" description="Disordered" evidence="1">
    <location>
        <begin position="1"/>
        <end position="32"/>
    </location>
</feature>
<evidence type="ECO:0008006" key="4">
    <source>
        <dbReference type="Google" id="ProtNLM"/>
    </source>
</evidence>
<proteinExistence type="predicted"/>
<evidence type="ECO:0000313" key="3">
    <source>
        <dbReference type="Proteomes" id="UP001148125"/>
    </source>
</evidence>